<feature type="compositionally biased region" description="Polar residues" evidence="10">
    <location>
        <begin position="337"/>
        <end position="351"/>
    </location>
</feature>
<feature type="domain" description="C2H2-type" evidence="11">
    <location>
        <begin position="687"/>
        <end position="714"/>
    </location>
</feature>
<dbReference type="InParanoid" id="A0A1S3G4T4"/>
<dbReference type="Pfam" id="PF00096">
    <property type="entry name" value="zf-C2H2"/>
    <property type="match status" value="13"/>
</dbReference>
<name>A0A1S3G4T4_DIPOR</name>
<evidence type="ECO:0000259" key="11">
    <source>
        <dbReference type="PROSITE" id="PS50157"/>
    </source>
</evidence>
<feature type="domain" description="C2H2-type" evidence="11">
    <location>
        <begin position="573"/>
        <end position="600"/>
    </location>
</feature>
<feature type="region of interest" description="Disordered" evidence="10">
    <location>
        <begin position="758"/>
        <end position="792"/>
    </location>
</feature>
<evidence type="ECO:0000313" key="13">
    <source>
        <dbReference type="RefSeq" id="XP_012883042.1"/>
    </source>
</evidence>
<feature type="domain" description="C2H2-type" evidence="11">
    <location>
        <begin position="420"/>
        <end position="447"/>
    </location>
</feature>
<dbReference type="FunFam" id="3.30.160.60:FF:000038">
    <property type="entry name" value="Zinc finger protein 624"/>
    <property type="match status" value="1"/>
</dbReference>
<gene>
    <name evidence="13" type="primary">Znf473</name>
</gene>
<dbReference type="SMART" id="SM00355">
    <property type="entry name" value="ZnF_C2H2"/>
    <property type="match status" value="15"/>
</dbReference>
<evidence type="ECO:0000256" key="3">
    <source>
        <dbReference type="ARBA" id="ARBA00022723"/>
    </source>
</evidence>
<feature type="domain" description="C2H2-type" evidence="11">
    <location>
        <begin position="631"/>
        <end position="658"/>
    </location>
</feature>
<dbReference type="AlphaFoldDB" id="A0A1S3G4T4"/>
<organism evidence="12 13">
    <name type="scientific">Dipodomys ordii</name>
    <name type="common">Ord's kangaroo rat</name>
    <dbReference type="NCBI Taxonomy" id="10020"/>
    <lineage>
        <taxon>Eukaryota</taxon>
        <taxon>Metazoa</taxon>
        <taxon>Chordata</taxon>
        <taxon>Craniata</taxon>
        <taxon>Vertebrata</taxon>
        <taxon>Euteleostomi</taxon>
        <taxon>Mammalia</taxon>
        <taxon>Eutheria</taxon>
        <taxon>Euarchontoglires</taxon>
        <taxon>Glires</taxon>
        <taxon>Rodentia</taxon>
        <taxon>Castorimorpha</taxon>
        <taxon>Heteromyidae</taxon>
        <taxon>Dipodomyinae</taxon>
        <taxon>Dipodomys</taxon>
    </lineage>
</organism>
<dbReference type="RefSeq" id="XP_012883042.1">
    <property type="nucleotide sequence ID" value="XM_013027588.1"/>
</dbReference>
<proteinExistence type="inferred from homology"/>
<evidence type="ECO:0000313" key="12">
    <source>
        <dbReference type="Proteomes" id="UP000081671"/>
    </source>
</evidence>
<comment type="similarity">
    <text evidence="2">Belongs to the krueppel C2H2-type zinc-finger protein family.</text>
</comment>
<dbReference type="KEGG" id="dord:105994158"/>
<feature type="domain" description="C2H2-type" evidence="11">
    <location>
        <begin position="743"/>
        <end position="771"/>
    </location>
</feature>
<dbReference type="GO" id="GO:0008270">
    <property type="term" value="F:zinc ion binding"/>
    <property type="evidence" value="ECO:0007669"/>
    <property type="project" value="UniProtKB-KW"/>
</dbReference>
<evidence type="ECO:0000256" key="1">
    <source>
        <dbReference type="ARBA" id="ARBA00004123"/>
    </source>
</evidence>
<keyword evidence="5 9" id="KW-0863">Zinc-finger</keyword>
<reference evidence="13" key="1">
    <citation type="submission" date="2025-08" db="UniProtKB">
        <authorList>
            <consortium name="RefSeq"/>
        </authorList>
    </citation>
    <scope>IDENTIFICATION</scope>
    <source>
        <tissue evidence="13">Kidney</tissue>
    </source>
</reference>
<evidence type="ECO:0000256" key="9">
    <source>
        <dbReference type="PROSITE-ProRule" id="PRU00042"/>
    </source>
</evidence>
<dbReference type="GeneID" id="105994158"/>
<feature type="domain" description="C2H2-type" evidence="11">
    <location>
        <begin position="392"/>
        <end position="419"/>
    </location>
</feature>
<keyword evidence="6" id="KW-0862">Zinc</keyword>
<dbReference type="CTD" id="25888"/>
<evidence type="ECO:0000256" key="2">
    <source>
        <dbReference type="ARBA" id="ARBA00006991"/>
    </source>
</evidence>
<dbReference type="OrthoDB" id="1095242at2759"/>
<evidence type="ECO:0000256" key="5">
    <source>
        <dbReference type="ARBA" id="ARBA00022771"/>
    </source>
</evidence>
<feature type="domain" description="C2H2-type" evidence="11">
    <location>
        <begin position="547"/>
        <end position="574"/>
    </location>
</feature>
<dbReference type="FunFam" id="3.30.160.60:FF:002343">
    <property type="entry name" value="Zinc finger protein 33A"/>
    <property type="match status" value="2"/>
</dbReference>
<accession>A0A1S3G4T4</accession>
<dbReference type="SUPFAM" id="SSF57667">
    <property type="entry name" value="beta-beta-alpha zinc fingers"/>
    <property type="match status" value="8"/>
</dbReference>
<feature type="compositionally biased region" description="Basic and acidic residues" evidence="10">
    <location>
        <begin position="221"/>
        <end position="231"/>
    </location>
</feature>
<dbReference type="GO" id="GO:0005634">
    <property type="term" value="C:nucleus"/>
    <property type="evidence" value="ECO:0007669"/>
    <property type="project" value="UniProtKB-SubCell"/>
</dbReference>
<dbReference type="FunFam" id="3.30.160.60:FF:000275">
    <property type="entry name" value="zinc finger protein 90 homolog"/>
    <property type="match status" value="1"/>
</dbReference>
<dbReference type="PROSITE" id="PS50157">
    <property type="entry name" value="ZINC_FINGER_C2H2_2"/>
    <property type="match status" value="15"/>
</dbReference>
<evidence type="ECO:0000256" key="6">
    <source>
        <dbReference type="ARBA" id="ARBA00022833"/>
    </source>
</evidence>
<feature type="domain" description="C2H2-type" evidence="11">
    <location>
        <begin position="310"/>
        <end position="332"/>
    </location>
</feature>
<feature type="domain" description="C2H2-type" evidence="11">
    <location>
        <begin position="364"/>
        <end position="391"/>
    </location>
</feature>
<comment type="subcellular location">
    <subcellularLocation>
        <location evidence="1">Nucleus</location>
    </subcellularLocation>
</comment>
<keyword evidence="7" id="KW-0238">DNA-binding</keyword>
<dbReference type="FunFam" id="3.30.160.60:FF:000065">
    <property type="entry name" value="B-cell CLL/lymphoma 6, member B"/>
    <property type="match status" value="1"/>
</dbReference>
<dbReference type="Proteomes" id="UP000081671">
    <property type="component" value="Unplaced"/>
</dbReference>
<feature type="compositionally biased region" description="Basic and acidic residues" evidence="10">
    <location>
        <begin position="198"/>
        <end position="209"/>
    </location>
</feature>
<evidence type="ECO:0000256" key="4">
    <source>
        <dbReference type="ARBA" id="ARBA00022737"/>
    </source>
</evidence>
<dbReference type="InterPro" id="IPR013087">
    <property type="entry name" value="Znf_C2H2_type"/>
</dbReference>
<feature type="domain" description="C2H2-type" evidence="11">
    <location>
        <begin position="476"/>
        <end position="503"/>
    </location>
</feature>
<keyword evidence="3" id="KW-0479">Metal-binding</keyword>
<dbReference type="FunFam" id="3.30.160.60:FF:000446">
    <property type="entry name" value="Zinc finger protein"/>
    <property type="match status" value="1"/>
</dbReference>
<evidence type="ECO:0000256" key="10">
    <source>
        <dbReference type="SAM" id="MobiDB-lite"/>
    </source>
</evidence>
<dbReference type="PROSITE" id="PS00028">
    <property type="entry name" value="ZINC_FINGER_C2H2_1"/>
    <property type="match status" value="14"/>
</dbReference>
<dbReference type="FunFam" id="3.30.160.60:FF:001174">
    <property type="entry name" value="zinc finger protein 527 isoform X1"/>
    <property type="match status" value="1"/>
</dbReference>
<feature type="region of interest" description="Disordered" evidence="10">
    <location>
        <begin position="166"/>
        <end position="239"/>
    </location>
</feature>
<sequence length="792" mass="88164">MDGESALEGWGRSAALPVVDMEGEEQPPQDHWQAAMAERPDVMLHLPGALPWLCLRPGCPANVLPSLAPPFLALLGPLPALCSHPYGEEEPQALGRERPNVMGSNSSESRSSPLLQESLGDGLPQEILDALAKDSRWTPSFESCLSDSCLESLLGDLENLLGSEVTHEESPMPRKHGSHPGNLPRIGESPEESLLAGRSKEDSSAEPRQEQWGNSSLGSHPVEHQGVHAQEKPPTSADQRGLSQRVFFLVWPIQPRSKAHACKECGRCFPRSVDLQRHQRVHARGQSGAPAACHPQRVWCQKPLRIVKAYKCEQCERAFTRASQLAGHRQSHRETGRSTTKRPSAARSPSCSTAMRAMHATPVAECQQCGKAFRRLAMLTLHHAAHMGQKPYRCGKCQKAFSHATTLRRHQWSHAGKLPYQCGTCGKAFCQHGRLRDHQRSHTGDRPHLCPHCTRSFSHARQLLRHQSSHGAGQLFRCAQCHEAFSRREHLERHQRSHIIEAPHQCPHCGERFVCGSTLHCHLAGHSRQKPGLHAGGDVMGEHGARFRCGRCGESFRLRKHLAQHERIHARASVCPGCGKAFRHAPQLHHHLNTHCGVRLQEKAGLSSSLPHPQSSHLSEPPFIHATEKSLKCTQCGLMFTHRSSLTQHQRSHPARKHFPCAQCGKTFRQSCSLSRHLRVHSGEKPHTCHHCGKAFAQRANLSRHERTHTGEKPFLCDVCGRPFAVRAHLSQHQRIHTHEKPYHCPHCEKTFRSCPGLSRHSRRWHANSSNTSRSLSGAAEPHKSGLVPQVS</sequence>
<feature type="domain" description="C2H2-type" evidence="11">
    <location>
        <begin position="504"/>
        <end position="531"/>
    </location>
</feature>
<dbReference type="PANTHER" id="PTHR24379:SF121">
    <property type="entry name" value="C2H2-TYPE DOMAIN-CONTAINING PROTEIN"/>
    <property type="match status" value="1"/>
</dbReference>
<evidence type="ECO:0000256" key="8">
    <source>
        <dbReference type="ARBA" id="ARBA00023242"/>
    </source>
</evidence>
<feature type="compositionally biased region" description="Polar residues" evidence="10">
    <location>
        <begin position="767"/>
        <end position="776"/>
    </location>
</feature>
<dbReference type="FunFam" id="3.30.160.60:FF:001450">
    <property type="entry name" value="zinc finger protein 774"/>
    <property type="match status" value="1"/>
</dbReference>
<keyword evidence="12" id="KW-1185">Reference proteome</keyword>
<keyword evidence="4" id="KW-0677">Repeat</keyword>
<feature type="domain" description="C2H2-type" evidence="11">
    <location>
        <begin position="448"/>
        <end position="470"/>
    </location>
</feature>
<evidence type="ECO:0000256" key="7">
    <source>
        <dbReference type="ARBA" id="ARBA00023125"/>
    </source>
</evidence>
<feature type="compositionally biased region" description="Low complexity" evidence="10">
    <location>
        <begin position="104"/>
        <end position="119"/>
    </location>
</feature>
<dbReference type="PANTHER" id="PTHR24379">
    <property type="entry name" value="KRAB AND ZINC FINGER DOMAIN-CONTAINING"/>
    <property type="match status" value="1"/>
</dbReference>
<dbReference type="Gene3D" id="3.30.160.60">
    <property type="entry name" value="Classic Zinc Finger"/>
    <property type="match status" value="13"/>
</dbReference>
<dbReference type="InterPro" id="IPR036236">
    <property type="entry name" value="Znf_C2H2_sf"/>
</dbReference>
<dbReference type="GO" id="GO:0003677">
    <property type="term" value="F:DNA binding"/>
    <property type="evidence" value="ECO:0007669"/>
    <property type="project" value="UniProtKB-KW"/>
</dbReference>
<feature type="domain" description="C2H2-type" evidence="11">
    <location>
        <begin position="715"/>
        <end position="742"/>
    </location>
</feature>
<feature type="domain" description="C2H2-type" evidence="11">
    <location>
        <begin position="260"/>
        <end position="287"/>
    </location>
</feature>
<keyword evidence="8" id="KW-0539">Nucleus</keyword>
<feature type="region of interest" description="Disordered" evidence="10">
    <location>
        <begin position="323"/>
        <end position="351"/>
    </location>
</feature>
<protein>
    <submittedName>
        <fullName evidence="13">Zinc finger protein 473</fullName>
    </submittedName>
</protein>
<feature type="domain" description="C2H2-type" evidence="11">
    <location>
        <begin position="659"/>
        <end position="686"/>
    </location>
</feature>
<feature type="region of interest" description="Disordered" evidence="10">
    <location>
        <begin position="90"/>
        <end position="119"/>
    </location>
</feature>